<feature type="compositionally biased region" description="Basic and acidic residues" evidence="1">
    <location>
        <begin position="7"/>
        <end position="24"/>
    </location>
</feature>
<feature type="compositionally biased region" description="Basic and acidic residues" evidence="1">
    <location>
        <begin position="51"/>
        <end position="67"/>
    </location>
</feature>
<feature type="compositionally biased region" description="Basic residues" evidence="1">
    <location>
        <begin position="41"/>
        <end position="50"/>
    </location>
</feature>
<accession>A0A380MMT0</accession>
<dbReference type="Proteomes" id="UP000254150">
    <property type="component" value="Unassembled WGS sequence"/>
</dbReference>
<proteinExistence type="predicted"/>
<evidence type="ECO:0000313" key="3">
    <source>
        <dbReference type="Proteomes" id="UP000254150"/>
    </source>
</evidence>
<organism evidence="2 3">
    <name type="scientific">Streptomyces griseus</name>
    <dbReference type="NCBI Taxonomy" id="1911"/>
    <lineage>
        <taxon>Bacteria</taxon>
        <taxon>Bacillati</taxon>
        <taxon>Actinomycetota</taxon>
        <taxon>Actinomycetes</taxon>
        <taxon>Kitasatosporales</taxon>
        <taxon>Streptomycetaceae</taxon>
        <taxon>Streptomyces</taxon>
    </lineage>
</organism>
<protein>
    <submittedName>
        <fullName evidence="2">Uncharacterized protein</fullName>
    </submittedName>
</protein>
<dbReference type="AlphaFoldDB" id="A0A380MMT0"/>
<dbReference type="EMBL" id="UHID01000001">
    <property type="protein sequence ID" value="SUO93920.1"/>
    <property type="molecule type" value="Genomic_DNA"/>
</dbReference>
<gene>
    <name evidence="2" type="ORF">NCTC7807_00629</name>
</gene>
<feature type="region of interest" description="Disordered" evidence="1">
    <location>
        <begin position="1"/>
        <end position="67"/>
    </location>
</feature>
<sequence length="67" mass="7486">MGLMDQFRNKAERLADQAKEKMAASKDTASQESGSHDKHGSGRSHGRHGRSHEGHEGHPRRGHHHDQ</sequence>
<evidence type="ECO:0000313" key="2">
    <source>
        <dbReference type="EMBL" id="SUO93920.1"/>
    </source>
</evidence>
<name>A0A380MMT0_STRGR</name>
<reference evidence="2 3" key="1">
    <citation type="submission" date="2018-06" db="EMBL/GenBank/DDBJ databases">
        <authorList>
            <consortium name="Pathogen Informatics"/>
            <person name="Doyle S."/>
        </authorList>
    </citation>
    <scope>NUCLEOTIDE SEQUENCE [LARGE SCALE GENOMIC DNA]</scope>
    <source>
        <strain evidence="2 3">NCTC7807</strain>
    </source>
</reference>
<evidence type="ECO:0000256" key="1">
    <source>
        <dbReference type="SAM" id="MobiDB-lite"/>
    </source>
</evidence>